<dbReference type="VEuPathDB" id="FungiDB:PYU1_G001633"/>
<dbReference type="PANTHER" id="PTHR35796:SF3">
    <property type="entry name" value="BHLH DOMAIN-CONTAINING PROTEIN"/>
    <property type="match status" value="1"/>
</dbReference>
<evidence type="ECO:0000256" key="1">
    <source>
        <dbReference type="SAM" id="MobiDB-lite"/>
    </source>
</evidence>
<organism evidence="2 3">
    <name type="scientific">Globisporangium ultimum (strain ATCC 200006 / CBS 805.95 / DAOM BR144)</name>
    <name type="common">Pythium ultimum</name>
    <dbReference type="NCBI Taxonomy" id="431595"/>
    <lineage>
        <taxon>Eukaryota</taxon>
        <taxon>Sar</taxon>
        <taxon>Stramenopiles</taxon>
        <taxon>Oomycota</taxon>
        <taxon>Peronosporomycetes</taxon>
        <taxon>Pythiales</taxon>
        <taxon>Pythiaceae</taxon>
        <taxon>Globisporangium</taxon>
    </lineage>
</organism>
<keyword evidence="3" id="KW-1185">Reference proteome</keyword>
<evidence type="ECO:0008006" key="4">
    <source>
        <dbReference type="Google" id="ProtNLM"/>
    </source>
</evidence>
<evidence type="ECO:0000313" key="2">
    <source>
        <dbReference type="EnsemblProtists" id="PYU1_T001633"/>
    </source>
</evidence>
<dbReference type="EnsemblProtists" id="PYU1_T001633">
    <property type="protein sequence ID" value="PYU1_T001633"/>
    <property type="gene ID" value="PYU1_G001633"/>
</dbReference>
<evidence type="ECO:0000313" key="3">
    <source>
        <dbReference type="Proteomes" id="UP000019132"/>
    </source>
</evidence>
<feature type="compositionally biased region" description="Polar residues" evidence="1">
    <location>
        <begin position="75"/>
        <end position="87"/>
    </location>
</feature>
<accession>K3W9J2</accession>
<dbReference type="EMBL" id="GL376626">
    <property type="status" value="NOT_ANNOTATED_CDS"/>
    <property type="molecule type" value="Genomic_DNA"/>
</dbReference>
<dbReference type="PANTHER" id="PTHR35796">
    <property type="entry name" value="HYPOTHETICAL CYTOSOLIC PROTEIN"/>
    <property type="match status" value="1"/>
</dbReference>
<dbReference type="eggNOG" id="ENOG502RWXM">
    <property type="taxonomic scope" value="Eukaryota"/>
</dbReference>
<feature type="region of interest" description="Disordered" evidence="1">
    <location>
        <begin position="37"/>
        <end position="103"/>
    </location>
</feature>
<sequence>MTDAFASFATDEVMDENLLLAETEELLEALDATAFAASPISTEDEEDDSQSTDSMSETHGSLPNTPTRALLQGTAEESPSATALVTQPPNPQQKKKRVRARDKTKDELLELRKNVVELEQQLVALRRNSTIVGKEQQVIARTWQNMAARQLRGRQRAEAENEQLKAMLLGQLSLTSRFDQTSNKRQLVALPSDESDPSQKKKRFCLADEDRIVMDDLIDGLDKAYARMDDVFRENGMDQWQHETKSFAKTRTFASSSGEESTYLELLDVRLIPFNVYAVGNFLWQSVKDWHHKNDPYSYPCVDRPNDTFAVSYRVKASGKQEGRYSANFKLVKRRYIKDDQMVLMWKSRSDGENDLAGLYTDETGWLVVKSVPSSDSAQPPTTALHACVHIVPRKSPRSPTKHEGEHSSKELTNLVISTFEDDVNSINISMENLLLENARSISATIAKKEPEEECSIHFTAVE</sequence>
<reference evidence="3" key="1">
    <citation type="journal article" date="2010" name="Genome Biol.">
        <title>Genome sequence of the necrotrophic plant pathogen Pythium ultimum reveals original pathogenicity mechanisms and effector repertoire.</title>
        <authorList>
            <person name="Levesque C.A."/>
            <person name="Brouwer H."/>
            <person name="Cano L."/>
            <person name="Hamilton J.P."/>
            <person name="Holt C."/>
            <person name="Huitema E."/>
            <person name="Raffaele S."/>
            <person name="Robideau G.P."/>
            <person name="Thines M."/>
            <person name="Win J."/>
            <person name="Zerillo M.M."/>
            <person name="Beakes G.W."/>
            <person name="Boore J.L."/>
            <person name="Busam D."/>
            <person name="Dumas B."/>
            <person name="Ferriera S."/>
            <person name="Fuerstenberg S.I."/>
            <person name="Gachon C.M."/>
            <person name="Gaulin E."/>
            <person name="Govers F."/>
            <person name="Grenville-Briggs L."/>
            <person name="Horner N."/>
            <person name="Hostetler J."/>
            <person name="Jiang R.H."/>
            <person name="Johnson J."/>
            <person name="Krajaejun T."/>
            <person name="Lin H."/>
            <person name="Meijer H.J."/>
            <person name="Moore B."/>
            <person name="Morris P."/>
            <person name="Phuntmart V."/>
            <person name="Puiu D."/>
            <person name="Shetty J."/>
            <person name="Stajich J.E."/>
            <person name="Tripathy S."/>
            <person name="Wawra S."/>
            <person name="van West P."/>
            <person name="Whitty B.R."/>
            <person name="Coutinho P.M."/>
            <person name="Henrissat B."/>
            <person name="Martin F."/>
            <person name="Thomas P.D."/>
            <person name="Tyler B.M."/>
            <person name="De Vries R.P."/>
            <person name="Kamoun S."/>
            <person name="Yandell M."/>
            <person name="Tisserat N."/>
            <person name="Buell C.R."/>
        </authorList>
    </citation>
    <scope>NUCLEOTIDE SEQUENCE</scope>
    <source>
        <strain evidence="3">DAOM:BR144</strain>
    </source>
</reference>
<protein>
    <recommendedName>
        <fullName evidence="4">START domain-containing protein</fullName>
    </recommendedName>
</protein>
<reference evidence="2" key="3">
    <citation type="submission" date="2015-02" db="UniProtKB">
        <authorList>
            <consortium name="EnsemblProtists"/>
        </authorList>
    </citation>
    <scope>IDENTIFICATION</scope>
    <source>
        <strain evidence="2">DAOM BR144</strain>
    </source>
</reference>
<dbReference type="HOGENOM" id="CLU_027764_5_0_1"/>
<dbReference type="Proteomes" id="UP000019132">
    <property type="component" value="Unassembled WGS sequence"/>
</dbReference>
<proteinExistence type="predicted"/>
<reference evidence="3" key="2">
    <citation type="submission" date="2010-04" db="EMBL/GenBank/DDBJ databases">
        <authorList>
            <person name="Buell R."/>
            <person name="Hamilton J."/>
            <person name="Hostetler J."/>
        </authorList>
    </citation>
    <scope>NUCLEOTIDE SEQUENCE [LARGE SCALE GENOMIC DNA]</scope>
    <source>
        <strain evidence="3">DAOM:BR144</strain>
    </source>
</reference>
<dbReference type="AlphaFoldDB" id="K3W9J2"/>
<name>K3W9J2_GLOUD</name>
<dbReference type="InParanoid" id="K3W9J2"/>